<dbReference type="STRING" id="284590.Q6CM13"/>
<dbReference type="GO" id="GO:0000214">
    <property type="term" value="C:tRNA-intron endonuclease complex"/>
    <property type="evidence" value="ECO:0007669"/>
    <property type="project" value="TreeGrafter"/>
</dbReference>
<keyword evidence="2" id="KW-0819">tRNA processing</keyword>
<dbReference type="InterPro" id="IPR024337">
    <property type="entry name" value="tRNA_splic_suSen54"/>
</dbReference>
<name>Q6CM13_KLULA</name>
<sequence length="440" mass="50744">MSDNEETFNDSDVEGDELLQDWSLATKIIGDNKNVIPLRGEKDYEPDGTGMQGSMLFKAKKVMFDVLRQPDRGTIIKNQVKAYYDLDLHVATIKFPKGTFTNTVGSPNSDGTLTLQFHEFVYLVERGSVSPIIDLGINGEKEEYLLSLQDVYSFFKSQDELDEFFVYAYLKRMGYIVFPTNWKYGKQLSVYSRYNKGENRFQNTYLLLNGIFNLFTNISYSWLKDWATNINNIISFHPVKFASSGAIFESINKTITFYAPPKSQKQLLESHGVDLNAPVSSNYKIAFDVWKPNPSFKKSNRYLPDFQIVIHNKNSKKAEFPNLKDFKGIFQRLDHKFPFINDVDIAEEKVTKSNKTGNVDAQRHLKSRRKNNKGDKTLSLYARKMKRIKEGYRSFLLAVMDGGLVSIVKITETDFGSENIWYVPSPKIVQWKKPNQKKRN</sequence>
<dbReference type="KEGG" id="kla:KLLA0_E23849g"/>
<evidence type="ECO:0000256" key="2">
    <source>
        <dbReference type="ARBA" id="ARBA00022694"/>
    </source>
</evidence>
<proteinExistence type="inferred from homology"/>
<feature type="region of interest" description="Disordered" evidence="3">
    <location>
        <begin position="354"/>
        <end position="373"/>
    </location>
</feature>
<dbReference type="PANTHER" id="PTHR21027">
    <property type="entry name" value="TRNA-SPLICING ENDONUCLEASE SUBUNIT SEN54"/>
    <property type="match status" value="1"/>
</dbReference>
<dbReference type="EMBL" id="CR382125">
    <property type="protein sequence ID" value="CAH00113.1"/>
    <property type="molecule type" value="Genomic_DNA"/>
</dbReference>
<reference evidence="5 6" key="1">
    <citation type="journal article" date="2004" name="Nature">
        <title>Genome evolution in yeasts.</title>
        <authorList>
            <consortium name="Genolevures"/>
            <person name="Dujon B."/>
            <person name="Sherman D."/>
            <person name="Fischer G."/>
            <person name="Durrens P."/>
            <person name="Casaregola S."/>
            <person name="Lafontaine I."/>
            <person name="de Montigny J."/>
            <person name="Marck C."/>
            <person name="Neuveglise C."/>
            <person name="Talla E."/>
            <person name="Goffard N."/>
            <person name="Frangeul L."/>
            <person name="Aigle M."/>
            <person name="Anthouard V."/>
            <person name="Babour A."/>
            <person name="Barbe V."/>
            <person name="Barnay S."/>
            <person name="Blanchin S."/>
            <person name="Beckerich J.M."/>
            <person name="Beyne E."/>
            <person name="Bleykasten C."/>
            <person name="Boisrame A."/>
            <person name="Boyer J."/>
            <person name="Cattolico L."/>
            <person name="Confanioleri F."/>
            <person name="de Daruvar A."/>
            <person name="Despons L."/>
            <person name="Fabre E."/>
            <person name="Fairhead C."/>
            <person name="Ferry-Dumazet H."/>
            <person name="Groppi A."/>
            <person name="Hantraye F."/>
            <person name="Hennequin C."/>
            <person name="Jauniaux N."/>
            <person name="Joyet P."/>
            <person name="Kachouri R."/>
            <person name="Kerrest A."/>
            <person name="Koszul R."/>
            <person name="Lemaire M."/>
            <person name="Lesur I."/>
            <person name="Ma L."/>
            <person name="Muller H."/>
            <person name="Nicaud J.M."/>
            <person name="Nikolski M."/>
            <person name="Oztas S."/>
            <person name="Ozier-Kalogeropoulos O."/>
            <person name="Pellenz S."/>
            <person name="Potier S."/>
            <person name="Richard G.F."/>
            <person name="Straub M.L."/>
            <person name="Suleau A."/>
            <person name="Swennene D."/>
            <person name="Tekaia F."/>
            <person name="Wesolowski-Louvel M."/>
            <person name="Westhof E."/>
            <person name="Wirth B."/>
            <person name="Zeniou-Meyer M."/>
            <person name="Zivanovic I."/>
            <person name="Bolotin-Fukuhara M."/>
            <person name="Thierry A."/>
            <person name="Bouchier C."/>
            <person name="Caudron B."/>
            <person name="Scarpelli C."/>
            <person name="Gaillardin C."/>
            <person name="Weissenbach J."/>
            <person name="Wincker P."/>
            <person name="Souciet J.L."/>
        </authorList>
    </citation>
    <scope>NUCLEOTIDE SEQUENCE [LARGE SCALE GENOMIC DNA]</scope>
    <source>
        <strain evidence="6">ATCC 8585 / CBS 2359 / DSM 70799 / NBRC 1267 / NRRL Y-1140 / WM37</strain>
    </source>
</reference>
<dbReference type="PaxDb" id="284590-Q6CM13"/>
<dbReference type="InterPro" id="IPR024336">
    <property type="entry name" value="tRNA_splic_suSen54_N"/>
</dbReference>
<dbReference type="InParanoid" id="Q6CM13"/>
<dbReference type="GO" id="GO:0000379">
    <property type="term" value="P:tRNA-type intron splice site recognition and cleavage"/>
    <property type="evidence" value="ECO:0007669"/>
    <property type="project" value="TreeGrafter"/>
</dbReference>
<dbReference type="FunCoup" id="Q6CM13">
    <property type="interactions" value="73"/>
</dbReference>
<gene>
    <name evidence="5" type="ORF">KLLA0_E23849g</name>
</gene>
<dbReference type="PANTHER" id="PTHR21027:SF1">
    <property type="entry name" value="TRNA-SPLICING ENDONUCLEASE SUBUNIT SEN54"/>
    <property type="match status" value="1"/>
</dbReference>
<dbReference type="OMA" id="FNVWKPQ"/>
<evidence type="ECO:0000256" key="3">
    <source>
        <dbReference type="SAM" id="MobiDB-lite"/>
    </source>
</evidence>
<dbReference type="AlphaFoldDB" id="Q6CM13"/>
<comment type="similarity">
    <text evidence="1">Belongs to the SEN54 family.</text>
</comment>
<dbReference type="HOGENOM" id="CLU_028449_0_1_1"/>
<evidence type="ECO:0000313" key="6">
    <source>
        <dbReference type="Proteomes" id="UP000000598"/>
    </source>
</evidence>
<feature type="domain" description="tRNA-splicing endonuclease subunit Sen54 N-terminal" evidence="4">
    <location>
        <begin position="64"/>
        <end position="131"/>
    </location>
</feature>
<organism evidence="5 6">
    <name type="scientific">Kluyveromyces lactis (strain ATCC 8585 / CBS 2359 / DSM 70799 / NBRC 1267 / NRRL Y-1140 / WM37)</name>
    <name type="common">Yeast</name>
    <name type="synonym">Candida sphaerica</name>
    <dbReference type="NCBI Taxonomy" id="284590"/>
    <lineage>
        <taxon>Eukaryota</taxon>
        <taxon>Fungi</taxon>
        <taxon>Dikarya</taxon>
        <taxon>Ascomycota</taxon>
        <taxon>Saccharomycotina</taxon>
        <taxon>Saccharomycetes</taxon>
        <taxon>Saccharomycetales</taxon>
        <taxon>Saccharomycetaceae</taxon>
        <taxon>Kluyveromyces</taxon>
    </lineage>
</organism>
<evidence type="ECO:0000313" key="5">
    <source>
        <dbReference type="EMBL" id="CAH00113.1"/>
    </source>
</evidence>
<dbReference type="Pfam" id="PF12928">
    <property type="entry name" value="tRNA_int_end_N2"/>
    <property type="match status" value="1"/>
</dbReference>
<evidence type="ECO:0000259" key="4">
    <source>
        <dbReference type="Pfam" id="PF12928"/>
    </source>
</evidence>
<dbReference type="Proteomes" id="UP000000598">
    <property type="component" value="Chromosome E"/>
</dbReference>
<keyword evidence="6" id="KW-1185">Reference proteome</keyword>
<accession>Q6CM13</accession>
<protein>
    <submittedName>
        <fullName evidence="5">KLLA0E23849p</fullName>
    </submittedName>
</protein>
<evidence type="ECO:0000256" key="1">
    <source>
        <dbReference type="ARBA" id="ARBA00005736"/>
    </source>
</evidence>
<dbReference type="eggNOG" id="KOG4772">
    <property type="taxonomic scope" value="Eukaryota"/>
</dbReference>